<accession>A0AA36GNJ5</accession>
<dbReference type="AlphaFoldDB" id="A0AA36GNJ5"/>
<comment type="caution">
    <text evidence="1">The sequence shown here is derived from an EMBL/GenBank/DDBJ whole genome shotgun (WGS) entry which is preliminary data.</text>
</comment>
<protein>
    <submittedName>
        <fullName evidence="1">Uncharacterized protein</fullName>
    </submittedName>
</protein>
<gene>
    <name evidence="1" type="ORF">CYNAS_LOCUS7379</name>
</gene>
<organism evidence="1 2">
    <name type="scientific">Cylicocyclus nassatus</name>
    <name type="common">Nematode worm</name>
    <dbReference type="NCBI Taxonomy" id="53992"/>
    <lineage>
        <taxon>Eukaryota</taxon>
        <taxon>Metazoa</taxon>
        <taxon>Ecdysozoa</taxon>
        <taxon>Nematoda</taxon>
        <taxon>Chromadorea</taxon>
        <taxon>Rhabditida</taxon>
        <taxon>Rhabditina</taxon>
        <taxon>Rhabditomorpha</taxon>
        <taxon>Strongyloidea</taxon>
        <taxon>Strongylidae</taxon>
        <taxon>Cylicocyclus</taxon>
    </lineage>
</organism>
<dbReference type="Proteomes" id="UP001176961">
    <property type="component" value="Unassembled WGS sequence"/>
</dbReference>
<proteinExistence type="predicted"/>
<evidence type="ECO:0000313" key="1">
    <source>
        <dbReference type="EMBL" id="CAJ0595396.1"/>
    </source>
</evidence>
<sequence>MANHLTVVNDGTVETANNIWNSSSSPAKIDYEEGLTLKAPKCPFCRPCIKVTRQFVEQDEPGMALTEAILKLVGREGPVRKFLTRILGNSGTLVLGCSQRPLYKWSIVSCVYTSRCFME</sequence>
<dbReference type="EMBL" id="CATQJL010000112">
    <property type="protein sequence ID" value="CAJ0595396.1"/>
    <property type="molecule type" value="Genomic_DNA"/>
</dbReference>
<keyword evidence="2" id="KW-1185">Reference proteome</keyword>
<reference evidence="1" key="1">
    <citation type="submission" date="2023-07" db="EMBL/GenBank/DDBJ databases">
        <authorList>
            <consortium name="CYATHOMIX"/>
        </authorList>
    </citation>
    <scope>NUCLEOTIDE SEQUENCE</scope>
    <source>
        <strain evidence="1">N/A</strain>
    </source>
</reference>
<name>A0AA36GNJ5_CYLNA</name>
<evidence type="ECO:0000313" key="2">
    <source>
        <dbReference type="Proteomes" id="UP001176961"/>
    </source>
</evidence>